<dbReference type="Proteomes" id="UP000501266">
    <property type="component" value="Segment"/>
</dbReference>
<dbReference type="KEGG" id="vg:77928090"/>
<evidence type="ECO:0000313" key="2">
    <source>
        <dbReference type="Proteomes" id="UP000501266"/>
    </source>
</evidence>
<proteinExistence type="predicted"/>
<dbReference type="RefSeq" id="YP_010652305.1">
    <property type="nucleotide sequence ID" value="NC_070785.1"/>
</dbReference>
<accession>A0A6G8R202</accession>
<keyword evidence="2" id="KW-1185">Reference proteome</keyword>
<organism evidence="1 2">
    <name type="scientific">Streptomyces phage Wakanda</name>
    <dbReference type="NCBI Taxonomy" id="2713267"/>
    <lineage>
        <taxon>Viruses</taxon>
        <taxon>Duplodnaviria</taxon>
        <taxon>Heunggongvirae</taxon>
        <taxon>Uroviricota</taxon>
        <taxon>Caudoviricetes</taxon>
        <taxon>Stanwilliamsviridae</taxon>
        <taxon>Loccivirinae</taxon>
        <taxon>Wakandavirus</taxon>
        <taxon>Wakandavirus wakanda</taxon>
    </lineage>
</organism>
<dbReference type="GeneID" id="77928090"/>
<dbReference type="EMBL" id="MT024865">
    <property type="protein sequence ID" value="QIN94214.1"/>
    <property type="molecule type" value="Genomic_DNA"/>
</dbReference>
<evidence type="ECO:0000313" key="1">
    <source>
        <dbReference type="EMBL" id="QIN94214.1"/>
    </source>
</evidence>
<protein>
    <submittedName>
        <fullName evidence="1">Uncharacterized protein</fullName>
    </submittedName>
</protein>
<reference evidence="1 2" key="1">
    <citation type="submission" date="2020-02" db="EMBL/GenBank/DDBJ databases">
        <authorList>
            <person name="Bullock J.N."/>
            <person name="Barnes M.L."/>
            <person name="Kankolongo K.M."/>
            <person name="Dejene B.A."/>
            <person name="Lindsay P.E."/>
            <person name="Bhuiyan S."/>
            <person name="Nayek S."/>
            <person name="Hughes L.E."/>
            <person name="Garlena R.A."/>
            <person name="Russell D.A."/>
            <person name="Pope W.H."/>
            <person name="Jacobs-Sera D."/>
            <person name="Hatfull G.F."/>
        </authorList>
    </citation>
    <scope>NUCLEOTIDE SEQUENCE [LARGE SCALE GENOMIC DNA]</scope>
</reference>
<gene>
    <name evidence="1" type="primary">254</name>
    <name evidence="1" type="ORF">SEA_WAKANDA_254</name>
</gene>
<sequence length="50" mass="5208">MRTATVNGRSGIVVAQGSAQNTGKVFVLFDGDDVNESHAGWFPVSVVDNG</sequence>
<name>A0A6G8R202_9CAUD</name>